<evidence type="ECO:0000256" key="1">
    <source>
        <dbReference type="SAM" id="MobiDB-lite"/>
    </source>
</evidence>
<accession>A0A0L6UAS1</accession>
<dbReference type="OrthoDB" id="2640446at2759"/>
<feature type="non-terminal residue" evidence="2">
    <location>
        <position position="258"/>
    </location>
</feature>
<feature type="compositionally biased region" description="Low complexity" evidence="1">
    <location>
        <begin position="131"/>
        <end position="140"/>
    </location>
</feature>
<organism evidence="2 3">
    <name type="scientific">Puccinia sorghi</name>
    <dbReference type="NCBI Taxonomy" id="27349"/>
    <lineage>
        <taxon>Eukaryota</taxon>
        <taxon>Fungi</taxon>
        <taxon>Dikarya</taxon>
        <taxon>Basidiomycota</taxon>
        <taxon>Pucciniomycotina</taxon>
        <taxon>Pucciniomycetes</taxon>
        <taxon>Pucciniales</taxon>
        <taxon>Pucciniaceae</taxon>
        <taxon>Puccinia</taxon>
    </lineage>
</organism>
<protein>
    <recommendedName>
        <fullName evidence="4">Reverse transcriptase Ty1/copia-type domain-containing protein</fullName>
    </recommendedName>
</protein>
<evidence type="ECO:0000313" key="3">
    <source>
        <dbReference type="Proteomes" id="UP000037035"/>
    </source>
</evidence>
<reference evidence="2 3" key="1">
    <citation type="submission" date="2015-08" db="EMBL/GenBank/DDBJ databases">
        <title>Next Generation Sequencing and Analysis of the Genome of Puccinia sorghi L Schw, the Causal Agent of Maize Common Rust.</title>
        <authorList>
            <person name="Rochi L."/>
            <person name="Burguener G."/>
            <person name="Darino M."/>
            <person name="Turjanski A."/>
            <person name="Kreff E."/>
            <person name="Dieguez M.J."/>
            <person name="Sacco F."/>
        </authorList>
    </citation>
    <scope>NUCLEOTIDE SEQUENCE [LARGE SCALE GENOMIC DNA]</scope>
    <source>
        <strain evidence="2 3">RO10H11247</strain>
    </source>
</reference>
<keyword evidence="3" id="KW-1185">Reference proteome</keyword>
<dbReference type="VEuPathDB" id="FungiDB:VP01_7976g1"/>
<dbReference type="EMBL" id="LAVV01013467">
    <property type="protein sequence ID" value="KNZ45626.1"/>
    <property type="molecule type" value="Genomic_DNA"/>
</dbReference>
<feature type="region of interest" description="Disordered" evidence="1">
    <location>
        <begin position="128"/>
        <end position="147"/>
    </location>
</feature>
<comment type="caution">
    <text evidence="2">The sequence shown here is derived from an EMBL/GenBank/DDBJ whole genome shotgun (WGS) entry which is preliminary data.</text>
</comment>
<proteinExistence type="predicted"/>
<name>A0A0L6UAS1_9BASI</name>
<gene>
    <name evidence="2" type="ORF">VP01_7976g1</name>
</gene>
<feature type="non-terminal residue" evidence="2">
    <location>
        <position position="1"/>
    </location>
</feature>
<evidence type="ECO:0008006" key="4">
    <source>
        <dbReference type="Google" id="ProtNLM"/>
    </source>
</evidence>
<dbReference type="Proteomes" id="UP000037035">
    <property type="component" value="Unassembled WGS sequence"/>
</dbReference>
<evidence type="ECO:0000313" key="2">
    <source>
        <dbReference type="EMBL" id="KNZ45626.1"/>
    </source>
</evidence>
<sequence length="258" mass="29491">VSLEARRIGYFPTVIHSDRGTEFINTHLLEFSKNSPYELFKGRKMELSFFKPIGNRVSYLILPERNHSKLDQKGLLGTLIGFNDELLSYRILSDDGRLINTKNLKFLDFPTPPSDPADDDLIIMEDDRSTSSDSLSGVDSDSPEETTSKVKPIKYSYLTSDPTSFKKAMQSYQSVEWSKAADEDLDNIEGHNVWEYHHEEPRSFLCTVWIFKTKLLTLSSAKRKKARLCIQGFLQIPGQDYNNTFTPTGKFTSLLIML</sequence>
<dbReference type="AlphaFoldDB" id="A0A0L6UAS1"/>